<reference evidence="2" key="1">
    <citation type="submission" date="2018-05" db="EMBL/GenBank/DDBJ databases">
        <authorList>
            <person name="Lanie J.A."/>
            <person name="Ng W.-L."/>
            <person name="Kazmierczak K.M."/>
            <person name="Andrzejewski T.M."/>
            <person name="Davidsen T.M."/>
            <person name="Wayne K.J."/>
            <person name="Tettelin H."/>
            <person name="Glass J.I."/>
            <person name="Rusch D."/>
            <person name="Podicherti R."/>
            <person name="Tsui H.-C.T."/>
            <person name="Winkler M.E."/>
        </authorList>
    </citation>
    <scope>NUCLEOTIDE SEQUENCE</scope>
</reference>
<feature type="region of interest" description="Disordered" evidence="1">
    <location>
        <begin position="177"/>
        <end position="196"/>
    </location>
</feature>
<gene>
    <name evidence="2" type="ORF">METZ01_LOCUS139004</name>
</gene>
<sequence>MKHIGRFKKTGRKVAVVFRTLPGDENSCLVCQTENLPDSDHDILINLIESNTGQVSNELADAMQRTPLSDGSIMLAKFHTRGNLVKVSTSDVEMTPTTQTTISLDELNKTIAEQKGVLVKDLAVGGTSVEEAGSISEMKTNPVAAESEVAKEPLTDDNLATKLRADSDALFKEATELRKQAEDLSPTKKGKASGKG</sequence>
<evidence type="ECO:0000313" key="2">
    <source>
        <dbReference type="EMBL" id="SVA86150.1"/>
    </source>
</evidence>
<dbReference type="EMBL" id="UINC01020538">
    <property type="protein sequence ID" value="SVA86150.1"/>
    <property type="molecule type" value="Genomic_DNA"/>
</dbReference>
<organism evidence="2">
    <name type="scientific">marine metagenome</name>
    <dbReference type="NCBI Taxonomy" id="408172"/>
    <lineage>
        <taxon>unclassified sequences</taxon>
        <taxon>metagenomes</taxon>
        <taxon>ecological metagenomes</taxon>
    </lineage>
</organism>
<feature type="region of interest" description="Disordered" evidence="1">
    <location>
        <begin position="133"/>
        <end position="161"/>
    </location>
</feature>
<name>A0A381ZAA2_9ZZZZ</name>
<dbReference type="AlphaFoldDB" id="A0A381ZAA2"/>
<proteinExistence type="predicted"/>
<accession>A0A381ZAA2</accession>
<protein>
    <submittedName>
        <fullName evidence="2">Uncharacterized protein</fullName>
    </submittedName>
</protein>
<feature type="compositionally biased region" description="Basic and acidic residues" evidence="1">
    <location>
        <begin position="177"/>
        <end position="186"/>
    </location>
</feature>
<evidence type="ECO:0000256" key="1">
    <source>
        <dbReference type="SAM" id="MobiDB-lite"/>
    </source>
</evidence>